<evidence type="ECO:0000313" key="5">
    <source>
        <dbReference type="EMBL" id="BCR04258.1"/>
    </source>
</evidence>
<dbReference type="Gene3D" id="3.30.70.270">
    <property type="match status" value="1"/>
</dbReference>
<dbReference type="InterPro" id="IPR000160">
    <property type="entry name" value="GGDEF_dom"/>
</dbReference>
<dbReference type="RefSeq" id="WP_221251686.1">
    <property type="nucleotide sequence ID" value="NZ_AP024355.1"/>
</dbReference>
<dbReference type="SUPFAM" id="SSF55073">
    <property type="entry name" value="Nucleotide cyclase"/>
    <property type="match status" value="1"/>
</dbReference>
<dbReference type="SUPFAM" id="SSF52172">
    <property type="entry name" value="CheY-like"/>
    <property type="match status" value="1"/>
</dbReference>
<dbReference type="CDD" id="cd01949">
    <property type="entry name" value="GGDEF"/>
    <property type="match status" value="1"/>
</dbReference>
<dbReference type="Gene3D" id="3.20.20.450">
    <property type="entry name" value="EAL domain"/>
    <property type="match status" value="1"/>
</dbReference>
<proteinExistence type="predicted"/>
<dbReference type="InterPro" id="IPR011006">
    <property type="entry name" value="CheY-like_superfamily"/>
</dbReference>
<protein>
    <recommendedName>
        <fullName evidence="7">Response regulator receiver modulated diguanylate cyclase/phosphodiesterase</fullName>
    </recommendedName>
</protein>
<dbReference type="PANTHER" id="PTHR33121:SF70">
    <property type="entry name" value="SIGNALING PROTEIN YKOW"/>
    <property type="match status" value="1"/>
</dbReference>
<dbReference type="EMBL" id="AP024355">
    <property type="protein sequence ID" value="BCR04258.1"/>
    <property type="molecule type" value="Genomic_DNA"/>
</dbReference>
<dbReference type="PROSITE" id="PS50883">
    <property type="entry name" value="EAL"/>
    <property type="match status" value="1"/>
</dbReference>
<evidence type="ECO:0000259" key="4">
    <source>
        <dbReference type="PROSITE" id="PS50887"/>
    </source>
</evidence>
<feature type="domain" description="GGDEF" evidence="4">
    <location>
        <begin position="172"/>
        <end position="318"/>
    </location>
</feature>
<dbReference type="InterPro" id="IPR043128">
    <property type="entry name" value="Rev_trsase/Diguanyl_cyclase"/>
</dbReference>
<dbReference type="SMART" id="SM00267">
    <property type="entry name" value="GGDEF"/>
    <property type="match status" value="1"/>
</dbReference>
<keyword evidence="1" id="KW-0597">Phosphoprotein</keyword>
<organism evidence="5 6">
    <name type="scientific">Desulfuromonas versatilis</name>
    <dbReference type="NCBI Taxonomy" id="2802975"/>
    <lineage>
        <taxon>Bacteria</taxon>
        <taxon>Pseudomonadati</taxon>
        <taxon>Thermodesulfobacteriota</taxon>
        <taxon>Desulfuromonadia</taxon>
        <taxon>Desulfuromonadales</taxon>
        <taxon>Desulfuromonadaceae</taxon>
        <taxon>Desulfuromonas</taxon>
    </lineage>
</organism>
<evidence type="ECO:0008006" key="7">
    <source>
        <dbReference type="Google" id="ProtNLM"/>
    </source>
</evidence>
<dbReference type="Proteomes" id="UP001319827">
    <property type="component" value="Chromosome"/>
</dbReference>
<dbReference type="PROSITE" id="PS50110">
    <property type="entry name" value="RESPONSE_REGULATORY"/>
    <property type="match status" value="1"/>
</dbReference>
<dbReference type="InterPro" id="IPR050706">
    <property type="entry name" value="Cyclic-di-GMP_PDE-like"/>
</dbReference>
<dbReference type="CDD" id="cd01948">
    <property type="entry name" value="EAL"/>
    <property type="match status" value="1"/>
</dbReference>
<keyword evidence="6" id="KW-1185">Reference proteome</keyword>
<sequence>MDLQGHGQRKLNDATIMIVDDEPINIEVVQAFLEDEGYRNFLTVEDSTRALAMLEEGRVDLLLLDLVMPGVSGFDILAAVRAHSKLKHLPVIILTASSDAESKLRALDLGATDFLGKPLDPSELGLRVRNTLGAKAYQDQLAYYDPLTRLPNRQLFLEELSWVLQAARRHEELLALLSIELDNFEKINNTMGLSAGDEVQRLVVQRVQGVVRSIDVLARAAGDESAEMSLYHLDGSVFSLILNRIKNAESAAYVAERIVKAVKAPMQIEGREVYVTASIGIGSYPDTGEEPGALLRLASSAKDFAKKQGGDGFQFASRSISEMYEKRLRLETRLRRALSNGEFILYYQPKVDLETGAIGGVEALLRWDSDEGVIPPGDFIPMAEEMGLIIPLGEWVMAEACRQLKAWHDAGKNHLGMAINVSVRQFTAPGFIAAVKRIIQTSGIDPRYLTLELTESHLFDDIDEKIILLQSLKEMGFKLSIDDFGTGYSSLSYLRRLPVDELKIDRSFIKEVSDRADSRAIVSTIIFLARSLNLRTVAEGIEKQVELEFLQSEGCQQYQGFLFSRPLSAAELFAKLE</sequence>
<feature type="domain" description="EAL" evidence="3">
    <location>
        <begin position="327"/>
        <end position="577"/>
    </location>
</feature>
<dbReference type="InterPro" id="IPR029787">
    <property type="entry name" value="Nucleotide_cyclase"/>
</dbReference>
<feature type="modified residue" description="4-aspartylphosphate" evidence="1">
    <location>
        <position position="65"/>
    </location>
</feature>
<gene>
    <name evidence="5" type="ORF">DESUT3_13270</name>
</gene>
<dbReference type="InterPro" id="IPR001633">
    <property type="entry name" value="EAL_dom"/>
</dbReference>
<reference evidence="5 6" key="2">
    <citation type="journal article" date="2021" name="Int. J. Syst. Evol. Microbiol.">
        <title>Isolation and Polyphasic Characterization of Desulfuromonas versatilis sp. Nov., an Electrogenic Bacteria Capable of Versatile Metabolism Isolated from a Graphene Oxide-Reducing Enrichment Culture.</title>
        <authorList>
            <person name="Xie L."/>
            <person name="Yoshida N."/>
            <person name="Ishii S."/>
            <person name="Meng L."/>
        </authorList>
    </citation>
    <scope>NUCLEOTIDE SEQUENCE [LARGE SCALE GENOMIC DNA]</scope>
    <source>
        <strain evidence="5 6">NIT-T3</strain>
    </source>
</reference>
<dbReference type="PROSITE" id="PS50887">
    <property type="entry name" value="GGDEF"/>
    <property type="match status" value="1"/>
</dbReference>
<dbReference type="PANTHER" id="PTHR33121">
    <property type="entry name" value="CYCLIC DI-GMP PHOSPHODIESTERASE PDEF"/>
    <property type="match status" value="1"/>
</dbReference>
<dbReference type="InterPro" id="IPR001789">
    <property type="entry name" value="Sig_transdc_resp-reg_receiver"/>
</dbReference>
<accession>A0ABM8HNB3</accession>
<dbReference type="NCBIfam" id="TIGR00254">
    <property type="entry name" value="GGDEF"/>
    <property type="match status" value="1"/>
</dbReference>
<dbReference type="InterPro" id="IPR035919">
    <property type="entry name" value="EAL_sf"/>
</dbReference>
<dbReference type="Pfam" id="PF00990">
    <property type="entry name" value="GGDEF"/>
    <property type="match status" value="1"/>
</dbReference>
<dbReference type="Pfam" id="PF00072">
    <property type="entry name" value="Response_reg"/>
    <property type="match status" value="1"/>
</dbReference>
<evidence type="ECO:0000256" key="1">
    <source>
        <dbReference type="PROSITE-ProRule" id="PRU00169"/>
    </source>
</evidence>
<dbReference type="SMART" id="SM00052">
    <property type="entry name" value="EAL"/>
    <property type="match status" value="1"/>
</dbReference>
<dbReference type="SMART" id="SM00448">
    <property type="entry name" value="REC"/>
    <property type="match status" value="1"/>
</dbReference>
<dbReference type="Pfam" id="PF00563">
    <property type="entry name" value="EAL"/>
    <property type="match status" value="1"/>
</dbReference>
<evidence type="ECO:0000259" key="3">
    <source>
        <dbReference type="PROSITE" id="PS50883"/>
    </source>
</evidence>
<name>A0ABM8HNB3_9BACT</name>
<feature type="domain" description="Response regulatory" evidence="2">
    <location>
        <begin position="15"/>
        <end position="132"/>
    </location>
</feature>
<dbReference type="Gene3D" id="3.40.50.2300">
    <property type="match status" value="1"/>
</dbReference>
<evidence type="ECO:0000259" key="2">
    <source>
        <dbReference type="PROSITE" id="PS50110"/>
    </source>
</evidence>
<evidence type="ECO:0000313" key="6">
    <source>
        <dbReference type="Proteomes" id="UP001319827"/>
    </source>
</evidence>
<reference evidence="5 6" key="1">
    <citation type="journal article" date="2016" name="C (Basel)">
        <title>Selective Growth of and Electricity Production by Marine Exoelectrogenic Bacteria in Self-Aggregated Hydrogel of Microbially Reduced Graphene Oxide.</title>
        <authorList>
            <person name="Yoshida N."/>
            <person name="Goto Y."/>
            <person name="Miyata Y."/>
        </authorList>
    </citation>
    <scope>NUCLEOTIDE SEQUENCE [LARGE SCALE GENOMIC DNA]</scope>
    <source>
        <strain evidence="5 6">NIT-T3</strain>
    </source>
</reference>
<dbReference type="SUPFAM" id="SSF141868">
    <property type="entry name" value="EAL domain-like"/>
    <property type="match status" value="1"/>
</dbReference>